<protein>
    <submittedName>
        <fullName evidence="10">Uncharacterized protein LOC109717490 isoform X1</fullName>
    </submittedName>
</protein>
<dbReference type="SUPFAM" id="SSF56112">
    <property type="entry name" value="Protein kinase-like (PK-like)"/>
    <property type="match status" value="1"/>
</dbReference>
<evidence type="ECO:0000259" key="8">
    <source>
        <dbReference type="PROSITE" id="PS50011"/>
    </source>
</evidence>
<dbReference type="PANTHER" id="PTHR23257">
    <property type="entry name" value="SERINE-THREONINE PROTEIN KINASE"/>
    <property type="match status" value="1"/>
</dbReference>
<evidence type="ECO:0000256" key="7">
    <source>
        <dbReference type="SAM" id="MobiDB-lite"/>
    </source>
</evidence>
<keyword evidence="2" id="KW-0808">Transferase</keyword>
<dbReference type="GeneID" id="109717490"/>
<dbReference type="Pfam" id="PF00564">
    <property type="entry name" value="PB1"/>
    <property type="match status" value="1"/>
</dbReference>
<feature type="region of interest" description="Disordered" evidence="7">
    <location>
        <begin position="268"/>
        <end position="287"/>
    </location>
</feature>
<dbReference type="SUPFAM" id="SSF54277">
    <property type="entry name" value="CAD &amp; PB1 domains"/>
    <property type="match status" value="1"/>
</dbReference>
<dbReference type="CDD" id="cd13999">
    <property type="entry name" value="STKc_MAP3K-like"/>
    <property type="match status" value="1"/>
</dbReference>
<evidence type="ECO:0000256" key="3">
    <source>
        <dbReference type="ARBA" id="ARBA00022741"/>
    </source>
</evidence>
<keyword evidence="3 6" id="KW-0547">Nucleotide-binding</keyword>
<dbReference type="Proteomes" id="UP000515123">
    <property type="component" value="Linkage group 11"/>
</dbReference>
<dbReference type="RefSeq" id="XP_020098895.1">
    <property type="nucleotide sequence ID" value="XM_020243306.1"/>
</dbReference>
<dbReference type="AlphaFoldDB" id="A0A6P5G0X8"/>
<dbReference type="GO" id="GO:0007165">
    <property type="term" value="P:signal transduction"/>
    <property type="evidence" value="ECO:0007669"/>
    <property type="project" value="TreeGrafter"/>
</dbReference>
<keyword evidence="5 6" id="KW-0067">ATP-binding</keyword>
<reference evidence="9" key="1">
    <citation type="journal article" date="2015" name="Nat. Genet.">
        <title>The pineapple genome and the evolution of CAM photosynthesis.</title>
        <authorList>
            <person name="Ming R."/>
            <person name="VanBuren R."/>
            <person name="Wai C.M."/>
            <person name="Tang H."/>
            <person name="Schatz M.C."/>
            <person name="Bowers J.E."/>
            <person name="Lyons E."/>
            <person name="Wang M.L."/>
            <person name="Chen J."/>
            <person name="Biggers E."/>
            <person name="Zhang J."/>
            <person name="Huang L."/>
            <person name="Zhang L."/>
            <person name="Miao W."/>
            <person name="Zhang J."/>
            <person name="Ye Z."/>
            <person name="Miao C."/>
            <person name="Lin Z."/>
            <person name="Wang H."/>
            <person name="Zhou H."/>
            <person name="Yim W.C."/>
            <person name="Priest H.D."/>
            <person name="Zheng C."/>
            <person name="Woodhouse M."/>
            <person name="Edger P.P."/>
            <person name="Guyot R."/>
            <person name="Guo H.B."/>
            <person name="Guo H."/>
            <person name="Zheng G."/>
            <person name="Singh R."/>
            <person name="Sharma A."/>
            <person name="Min X."/>
            <person name="Zheng Y."/>
            <person name="Lee H."/>
            <person name="Gurtowski J."/>
            <person name="Sedlazeck F.J."/>
            <person name="Harkess A."/>
            <person name="McKain M.R."/>
            <person name="Liao Z."/>
            <person name="Fang J."/>
            <person name="Liu J."/>
            <person name="Zhang X."/>
            <person name="Zhang Q."/>
            <person name="Hu W."/>
            <person name="Qin Y."/>
            <person name="Wang K."/>
            <person name="Chen L.Y."/>
            <person name="Shirley N."/>
            <person name="Lin Y.R."/>
            <person name="Liu L.Y."/>
            <person name="Hernandez A.G."/>
            <person name="Wright C.L."/>
            <person name="Bulone V."/>
            <person name="Tuskan G.A."/>
            <person name="Heath K."/>
            <person name="Zee F."/>
            <person name="Moore P.H."/>
            <person name="Sunkar R."/>
            <person name="Leebens-Mack J.H."/>
            <person name="Mockler T."/>
            <person name="Bennetzen J.L."/>
            <person name="Freeling M."/>
            <person name="Sankoff D."/>
            <person name="Paterson A.H."/>
            <person name="Zhu X."/>
            <person name="Yang X."/>
            <person name="Smith J.A."/>
            <person name="Cushman J.C."/>
            <person name="Paull R.E."/>
            <person name="Yu Q."/>
        </authorList>
    </citation>
    <scope>NUCLEOTIDE SEQUENCE [LARGE SCALE GENOMIC DNA]</scope>
    <source>
        <strain evidence="9">cv. F153</strain>
    </source>
</reference>
<keyword evidence="1" id="KW-0723">Serine/threonine-protein kinase</keyword>
<dbReference type="GO" id="GO:0004674">
    <property type="term" value="F:protein serine/threonine kinase activity"/>
    <property type="evidence" value="ECO:0007669"/>
    <property type="project" value="UniProtKB-KW"/>
</dbReference>
<dbReference type="InterPro" id="IPR050167">
    <property type="entry name" value="Ser_Thr_protein_kinase"/>
</dbReference>
<reference evidence="10" key="2">
    <citation type="submission" date="2025-08" db="UniProtKB">
        <authorList>
            <consortium name="RefSeq"/>
        </authorList>
    </citation>
    <scope>IDENTIFICATION</scope>
    <source>
        <tissue evidence="10">Leaf</tissue>
    </source>
</reference>
<dbReference type="PROSITE" id="PS00108">
    <property type="entry name" value="PROTEIN_KINASE_ST"/>
    <property type="match status" value="1"/>
</dbReference>
<dbReference type="InterPro" id="IPR017441">
    <property type="entry name" value="Protein_kinase_ATP_BS"/>
</dbReference>
<dbReference type="Gene3D" id="1.10.510.10">
    <property type="entry name" value="Transferase(Phosphotransferase) domain 1"/>
    <property type="match status" value="1"/>
</dbReference>
<dbReference type="PRINTS" id="PR00109">
    <property type="entry name" value="TYRKINASE"/>
</dbReference>
<evidence type="ECO:0000256" key="2">
    <source>
        <dbReference type="ARBA" id="ARBA00022679"/>
    </source>
</evidence>
<dbReference type="GO" id="GO:0005524">
    <property type="term" value="F:ATP binding"/>
    <property type="evidence" value="ECO:0007669"/>
    <property type="project" value="UniProtKB-UniRule"/>
</dbReference>
<dbReference type="PROSITE" id="PS00107">
    <property type="entry name" value="PROTEIN_KINASE_ATP"/>
    <property type="match status" value="1"/>
</dbReference>
<dbReference type="PANTHER" id="PTHR23257:SF824">
    <property type="entry name" value="PROTEIN KINASE DOMAIN-CONTAINING PROTEIN"/>
    <property type="match status" value="1"/>
</dbReference>
<dbReference type="Gene3D" id="3.30.200.20">
    <property type="entry name" value="Phosphorylase Kinase, domain 1"/>
    <property type="match status" value="1"/>
</dbReference>
<dbReference type="OrthoDB" id="4062651at2759"/>
<dbReference type="InterPro" id="IPR011009">
    <property type="entry name" value="Kinase-like_dom_sf"/>
</dbReference>
<evidence type="ECO:0000256" key="1">
    <source>
        <dbReference type="ARBA" id="ARBA00022527"/>
    </source>
</evidence>
<proteinExistence type="predicted"/>
<dbReference type="Pfam" id="PF07714">
    <property type="entry name" value="PK_Tyr_Ser-Thr"/>
    <property type="match status" value="1"/>
</dbReference>
<name>A0A6P5G0X8_ANACO</name>
<evidence type="ECO:0000313" key="9">
    <source>
        <dbReference type="Proteomes" id="UP000515123"/>
    </source>
</evidence>
<accession>A0A6P5G0X8</accession>
<organism evidence="9 10">
    <name type="scientific">Ananas comosus</name>
    <name type="common">Pineapple</name>
    <name type="synonym">Ananas ananas</name>
    <dbReference type="NCBI Taxonomy" id="4615"/>
    <lineage>
        <taxon>Eukaryota</taxon>
        <taxon>Viridiplantae</taxon>
        <taxon>Streptophyta</taxon>
        <taxon>Embryophyta</taxon>
        <taxon>Tracheophyta</taxon>
        <taxon>Spermatophyta</taxon>
        <taxon>Magnoliopsida</taxon>
        <taxon>Liliopsida</taxon>
        <taxon>Poales</taxon>
        <taxon>Bromeliaceae</taxon>
        <taxon>Bromelioideae</taxon>
        <taxon>Ananas</taxon>
    </lineage>
</organism>
<evidence type="ECO:0000256" key="5">
    <source>
        <dbReference type="ARBA" id="ARBA00022840"/>
    </source>
</evidence>
<keyword evidence="4" id="KW-0418">Kinase</keyword>
<dbReference type="GO" id="GO:0005737">
    <property type="term" value="C:cytoplasm"/>
    <property type="evidence" value="ECO:0007669"/>
    <property type="project" value="TreeGrafter"/>
</dbReference>
<evidence type="ECO:0000313" key="10">
    <source>
        <dbReference type="RefSeq" id="XP_020098895.1"/>
    </source>
</evidence>
<dbReference type="SMART" id="SM00220">
    <property type="entry name" value="S_TKc"/>
    <property type="match status" value="1"/>
</dbReference>
<dbReference type="InterPro" id="IPR008271">
    <property type="entry name" value="Ser/Thr_kinase_AS"/>
</dbReference>
<gene>
    <name evidence="10" type="primary">LOC109717490</name>
</gene>
<dbReference type="SMART" id="SM00666">
    <property type="entry name" value="PB1"/>
    <property type="match status" value="1"/>
</dbReference>
<keyword evidence="9" id="KW-1185">Reference proteome</keyword>
<dbReference type="PROSITE" id="PS50011">
    <property type="entry name" value="PROTEIN_KINASE_DOM"/>
    <property type="match status" value="1"/>
</dbReference>
<sequence length="928" mass="103083">MKGPAPSRPKKPPSPQKLTLLCIFRGAFVRRSPSGELSYVDGENRLISVDRRGGVAMSKLAARIADLCPGCSFSLKYQLPEASIAPPKLIPIATDEDVRRMVEEHDRIAAEKGRAPRLRIYQCDVRPLPVKHVEVRYFSSGNGIGSCSRFGGSNGEKLVLDRGSALGDLNEKFHARKYGNFRENLGNRVLGNQLGNYETCGPAHLPRFNYLVGSTTSHPTQVSCHGFSPSISHKAEIFPIKTEVINAAEINCENAIDHSPIQTCLAPPTISSQSSHKRNPQWKVSGRSRGLLGVPHLTTRNSRLGVGGNIMRHNQTVYCDVQGQKIGSDGFVVQRFNDDKVRELKYHLGTRRRSGNSKLAHSRAHLHQLVKPPNGTSHITPKDEILQPTKELDKTPNEPQSLPVVGFGMQRMQGVSCNQSCSQMPLDVKSQPLPSGTTSFMNYPLGDANPVGHSHAVYHRSSIIRTGQEQGTCDLKKSCLVENVPGNPQSISFSSFSMLPGENIEKVEMNLGLTTDIPKADLSHKLDSTADPMEKISLNSSCITFCEINTSINIYDKKAEEFTLSQPLSSLLEHVSLRSKKETHTEKDHGVDDKANAASSKDICSKEVGEATCKLSAIYSLLSAQELQVISNSDLEEIRELGSGNFGTVFYGKWRGSDVAIKRLKPICLSGGESGEEKMVMDFWKEAHLLGQLHHPNVVAFYGVVAEEPERNLALVTEYMVNGSLKQVLKRKDRYRNETLSQGISTMFQILFITIDRRKRVLIAMDAAFGMEYLHEKNIVHFDLKSHNFFMNMRDPHRPVCKIGDLGLSKVKQRTLVSGGIRGTIPWMAPELFSCTKNMVTEKVDVYSFGIVMWELLMGGEPYENLRSDEIIAGIIKGDLRPKVPSWCDPAWKSLMERCWSSDPEARPSFSEIAKELRDVAESMNIKY</sequence>
<dbReference type="InterPro" id="IPR001245">
    <property type="entry name" value="Ser-Thr/Tyr_kinase_cat_dom"/>
</dbReference>
<evidence type="ECO:0000256" key="6">
    <source>
        <dbReference type="PROSITE-ProRule" id="PRU10141"/>
    </source>
</evidence>
<feature type="domain" description="Protein kinase" evidence="8">
    <location>
        <begin position="635"/>
        <end position="924"/>
    </location>
</feature>
<dbReference type="InterPro" id="IPR000270">
    <property type="entry name" value="PB1_dom"/>
</dbReference>
<evidence type="ECO:0000256" key="4">
    <source>
        <dbReference type="ARBA" id="ARBA00022777"/>
    </source>
</evidence>
<feature type="binding site" evidence="6">
    <location>
        <position position="662"/>
    </location>
    <ligand>
        <name>ATP</name>
        <dbReference type="ChEBI" id="CHEBI:30616"/>
    </ligand>
</feature>
<dbReference type="InterPro" id="IPR000719">
    <property type="entry name" value="Prot_kinase_dom"/>
</dbReference>